<name>U4LWD5_PYROM</name>
<dbReference type="OMA" id="GRDWENA"/>
<proteinExistence type="predicted"/>
<keyword evidence="4" id="KW-1185">Reference proteome</keyword>
<accession>U4LWD5</accession>
<protein>
    <submittedName>
        <fullName evidence="3">Uncharacterized protein</fullName>
    </submittedName>
</protein>
<evidence type="ECO:0000256" key="2">
    <source>
        <dbReference type="SAM" id="SignalP"/>
    </source>
</evidence>
<feature type="transmembrane region" description="Helical" evidence="1">
    <location>
        <begin position="465"/>
        <end position="486"/>
    </location>
</feature>
<dbReference type="AlphaFoldDB" id="U4LWD5"/>
<dbReference type="OrthoDB" id="4077378at2759"/>
<evidence type="ECO:0000313" key="3">
    <source>
        <dbReference type="EMBL" id="CCX33606.1"/>
    </source>
</evidence>
<keyword evidence="1" id="KW-0812">Transmembrane</keyword>
<evidence type="ECO:0000313" key="4">
    <source>
        <dbReference type="Proteomes" id="UP000018144"/>
    </source>
</evidence>
<feature type="chain" id="PRO_5004651857" evidence="2">
    <location>
        <begin position="19"/>
        <end position="516"/>
    </location>
</feature>
<keyword evidence="2" id="KW-0732">Signal</keyword>
<gene>
    <name evidence="3" type="ORF">PCON_01477</name>
</gene>
<feature type="signal peptide" evidence="2">
    <location>
        <begin position="1"/>
        <end position="18"/>
    </location>
</feature>
<organism evidence="3 4">
    <name type="scientific">Pyronema omphalodes (strain CBS 100304)</name>
    <name type="common">Pyronema confluens</name>
    <dbReference type="NCBI Taxonomy" id="1076935"/>
    <lineage>
        <taxon>Eukaryota</taxon>
        <taxon>Fungi</taxon>
        <taxon>Dikarya</taxon>
        <taxon>Ascomycota</taxon>
        <taxon>Pezizomycotina</taxon>
        <taxon>Pezizomycetes</taxon>
        <taxon>Pezizales</taxon>
        <taxon>Pyronemataceae</taxon>
        <taxon>Pyronema</taxon>
    </lineage>
</organism>
<keyword evidence="1" id="KW-1133">Transmembrane helix</keyword>
<sequence>MRPASFLSAALLAALSFAQDPNGGTHSDHFDKQKYTLLDQLLITPKTHPNLFSFTGRWLRSPTAHPHSSAYHSTLWPGNSVTILVFGDKASVKLLPKPQGHVEHYSFAVSVDGGQDVRYNTDGFDTSKPKPEGHYIPIEFNLTKSSEHVPTIKTYLEPHTIRITSISATPFSFEGLLVPNAHVSQGYDWEDAQSHRPVVEFIGEGLDAERPGGYFRTDKYKPLAGETVESPQDAVFSTIHYKLGERLGARHTHMSTGSCFLPLCDSHQLPGLDSQYFMTSPVDGQGKSLTIKDKQDPRHLENLQTPWRFGSMNMRTNYPSHVVVDAGILDVVMKGADPNKYSHNLALFLARLRVQAHPLAKIMVVAHRGTPAQENTVVKADFTTTSNRQALYAATQRAVSVLGDPNTHFTPVILDSRDPQDSYLSAICPYMMPGVIARTKGFFTSQPNTKAQVVCAAVIAKDGTWGTGAVGTILVLMLAGCGLYIARSTILGAVASVVGRKRMGMPEEEMMLVNGK</sequence>
<dbReference type="EMBL" id="HF936139">
    <property type="protein sequence ID" value="CCX33606.1"/>
    <property type="molecule type" value="Genomic_DNA"/>
</dbReference>
<dbReference type="Proteomes" id="UP000018144">
    <property type="component" value="Unassembled WGS sequence"/>
</dbReference>
<keyword evidence="1" id="KW-0472">Membrane</keyword>
<evidence type="ECO:0000256" key="1">
    <source>
        <dbReference type="SAM" id="Phobius"/>
    </source>
</evidence>
<reference evidence="3 4" key="1">
    <citation type="journal article" date="2013" name="PLoS Genet.">
        <title>The genome and development-dependent transcriptomes of Pyronema confluens: a window into fungal evolution.</title>
        <authorList>
            <person name="Traeger S."/>
            <person name="Altegoer F."/>
            <person name="Freitag M."/>
            <person name="Gabaldon T."/>
            <person name="Kempken F."/>
            <person name="Kumar A."/>
            <person name="Marcet-Houben M."/>
            <person name="Poggeler S."/>
            <person name="Stajich J.E."/>
            <person name="Nowrousian M."/>
        </authorList>
    </citation>
    <scope>NUCLEOTIDE SEQUENCE [LARGE SCALE GENOMIC DNA]</scope>
    <source>
        <strain evidence="4">CBS 100304</strain>
        <tissue evidence="3">Vegetative mycelium</tissue>
    </source>
</reference>
<dbReference type="eggNOG" id="ENOG502S5Z9">
    <property type="taxonomic scope" value="Eukaryota"/>
</dbReference>